<evidence type="ECO:0000313" key="3">
    <source>
        <dbReference type="Proteomes" id="UP001153069"/>
    </source>
</evidence>
<keyword evidence="3" id="KW-1185">Reference proteome</keyword>
<protein>
    <submittedName>
        <fullName evidence="2">Uncharacterized protein</fullName>
    </submittedName>
</protein>
<evidence type="ECO:0000256" key="1">
    <source>
        <dbReference type="SAM" id="MobiDB-lite"/>
    </source>
</evidence>
<feature type="region of interest" description="Disordered" evidence="1">
    <location>
        <begin position="39"/>
        <end position="103"/>
    </location>
</feature>
<feature type="compositionally biased region" description="Polar residues" evidence="1">
    <location>
        <begin position="67"/>
        <end position="88"/>
    </location>
</feature>
<dbReference type="Proteomes" id="UP001153069">
    <property type="component" value="Unassembled WGS sequence"/>
</dbReference>
<name>A0A9N8HC53_9STRA</name>
<proteinExistence type="predicted"/>
<sequence length="161" mass="18234">MKRPSMKTVNEAIEINHPDFYDWAKESRLKVRSLPCMLVAGDRPPTKPRRSDEMVYDWKKHRHSLRRSTTGKSRHNSSFDPKKPSTSAPHLRRMTTFPTISTQSGASRWSSIVVSTPSNDAKNPDKKKRLLELKGKWDSMTSSPLLVVSPSSQTTQMPTAG</sequence>
<comment type="caution">
    <text evidence="2">The sequence shown here is derived from an EMBL/GenBank/DDBJ whole genome shotgun (WGS) entry which is preliminary data.</text>
</comment>
<feature type="compositionally biased region" description="Basic and acidic residues" evidence="1">
    <location>
        <begin position="49"/>
        <end position="58"/>
    </location>
</feature>
<dbReference type="EMBL" id="CAICTM010000285">
    <property type="protein sequence ID" value="CAB9506965.1"/>
    <property type="molecule type" value="Genomic_DNA"/>
</dbReference>
<feature type="compositionally biased region" description="Low complexity" evidence="1">
    <location>
        <begin position="142"/>
        <end position="152"/>
    </location>
</feature>
<gene>
    <name evidence="2" type="ORF">SEMRO_286_G108460.1</name>
</gene>
<reference evidence="2" key="1">
    <citation type="submission" date="2020-06" db="EMBL/GenBank/DDBJ databases">
        <authorList>
            <consortium name="Plant Systems Biology data submission"/>
        </authorList>
    </citation>
    <scope>NUCLEOTIDE SEQUENCE</scope>
    <source>
        <strain evidence="2">D6</strain>
    </source>
</reference>
<accession>A0A9N8HC53</accession>
<dbReference type="AlphaFoldDB" id="A0A9N8HC53"/>
<organism evidence="2 3">
    <name type="scientific">Seminavis robusta</name>
    <dbReference type="NCBI Taxonomy" id="568900"/>
    <lineage>
        <taxon>Eukaryota</taxon>
        <taxon>Sar</taxon>
        <taxon>Stramenopiles</taxon>
        <taxon>Ochrophyta</taxon>
        <taxon>Bacillariophyta</taxon>
        <taxon>Bacillariophyceae</taxon>
        <taxon>Bacillariophycidae</taxon>
        <taxon>Naviculales</taxon>
        <taxon>Naviculaceae</taxon>
        <taxon>Seminavis</taxon>
    </lineage>
</organism>
<feature type="region of interest" description="Disordered" evidence="1">
    <location>
        <begin position="142"/>
        <end position="161"/>
    </location>
</feature>
<evidence type="ECO:0000313" key="2">
    <source>
        <dbReference type="EMBL" id="CAB9506965.1"/>
    </source>
</evidence>